<dbReference type="STRING" id="1257118.L8GWS1"/>
<keyword evidence="5" id="KW-1185">Reference proteome</keyword>
<dbReference type="KEGG" id="acan:ACA1_061350"/>
<name>L8GWS1_ACACF</name>
<feature type="transmembrane region" description="Helical" evidence="2">
    <location>
        <begin position="383"/>
        <end position="407"/>
    </location>
</feature>
<accession>L8GWS1</accession>
<keyword evidence="2" id="KW-0812">Transmembrane</keyword>
<dbReference type="EMBL" id="KB007974">
    <property type="protein sequence ID" value="ELR17397.1"/>
    <property type="molecule type" value="Genomic_DNA"/>
</dbReference>
<organism evidence="4 5">
    <name type="scientific">Acanthamoeba castellanii (strain ATCC 30010 / Neff)</name>
    <dbReference type="NCBI Taxonomy" id="1257118"/>
    <lineage>
        <taxon>Eukaryota</taxon>
        <taxon>Amoebozoa</taxon>
        <taxon>Discosea</taxon>
        <taxon>Longamoebia</taxon>
        <taxon>Centramoebida</taxon>
        <taxon>Acanthamoebidae</taxon>
        <taxon>Acanthamoeba</taxon>
    </lineage>
</organism>
<protein>
    <submittedName>
        <fullName evidence="4">Acyltransferase domain containing protein</fullName>
    </submittedName>
</protein>
<evidence type="ECO:0000256" key="1">
    <source>
        <dbReference type="SAM" id="Coils"/>
    </source>
</evidence>
<keyword evidence="1" id="KW-0175">Coiled coil</keyword>
<sequence length="596" mass="68104">MWGDEFLRYLVLGVFRILLHVFFNDVEVVGRLNVPKKGPVIFVGNHRNQFVDAMIMTGRTPSFIIAEVSLKRKVIAFFAKILRCVPIHRPRDVAMAGEGTIQSEGAQVHGAGTNFKSSVTIGDELIVHQRPDWRGRVTAIESDTELTVSEPITPPFEEGQKFKVYRKIDQSHVYDKVWDELARGNSIGIFPEGSSHDRADLLPLKAGVTLMALGAAAKHNVEVQIVPCGLTYFHGHRFRGHCIVEFGQPLVVSPQSEWVERYKDKDQRRQVCSDLLDQVEKGLRGVTLNVPTYKDRQVALTVRSLYQPASLQLSSNKYQMLNRSFADILFHHNKDNERVQLLVKKVRRYNKQLHRYGFKDYQVAEGFEKVSKRLFLRMILRRALYLGPLVALALPGALLNLPVGLLARYVATNKARTIAPNDPNTMYGALDVIASYKIIIAGFGAPISYVVYFLAAWWVWGSRPALAFLAFLPIFSYASIRVLEKGMEQLRLLQAVFHLARARRELNSLKQTRAELQTEVRRLIDELSPEERGEEFARHGVHREMKQKWKAEEDERSQDGTARKRVLYRRRSYKKLDEFSGSVEGMQEALEKDEFL</sequence>
<keyword evidence="2" id="KW-1133">Transmembrane helix</keyword>
<dbReference type="GO" id="GO:0016287">
    <property type="term" value="F:glycerone-phosphate O-acyltransferase activity"/>
    <property type="evidence" value="ECO:0007669"/>
    <property type="project" value="TreeGrafter"/>
</dbReference>
<evidence type="ECO:0000313" key="4">
    <source>
        <dbReference type="EMBL" id="ELR17397.1"/>
    </source>
</evidence>
<keyword evidence="2" id="KW-0472">Membrane</keyword>
<dbReference type="Proteomes" id="UP000011083">
    <property type="component" value="Unassembled WGS sequence"/>
</dbReference>
<dbReference type="OMA" id="IMALGCM"/>
<reference evidence="4 5" key="1">
    <citation type="journal article" date="2013" name="Genome Biol.">
        <title>Genome of Acanthamoeba castellanii highlights extensive lateral gene transfer and early evolution of tyrosine kinase signaling.</title>
        <authorList>
            <person name="Clarke M."/>
            <person name="Lohan A.J."/>
            <person name="Liu B."/>
            <person name="Lagkouvardos I."/>
            <person name="Roy S."/>
            <person name="Zafar N."/>
            <person name="Bertelli C."/>
            <person name="Schilde C."/>
            <person name="Kianianmomeni A."/>
            <person name="Burglin T.R."/>
            <person name="Frech C."/>
            <person name="Turcotte B."/>
            <person name="Kopec K.O."/>
            <person name="Synnott J.M."/>
            <person name="Choo C."/>
            <person name="Paponov I."/>
            <person name="Finkler A."/>
            <person name="Soon Heng Tan C."/>
            <person name="Hutchins A.P."/>
            <person name="Weinmeier T."/>
            <person name="Rattei T."/>
            <person name="Chu J.S."/>
            <person name="Gimenez G."/>
            <person name="Irimia M."/>
            <person name="Rigden D.J."/>
            <person name="Fitzpatrick D.A."/>
            <person name="Lorenzo-Morales J."/>
            <person name="Bateman A."/>
            <person name="Chiu C.H."/>
            <person name="Tang P."/>
            <person name="Hegemann P."/>
            <person name="Fromm H."/>
            <person name="Raoult D."/>
            <person name="Greub G."/>
            <person name="Miranda-Saavedra D."/>
            <person name="Chen N."/>
            <person name="Nash P."/>
            <person name="Ginger M.L."/>
            <person name="Horn M."/>
            <person name="Schaap P."/>
            <person name="Caler L."/>
            <person name="Loftus B."/>
        </authorList>
    </citation>
    <scope>NUCLEOTIDE SEQUENCE [LARGE SCALE GENOMIC DNA]</scope>
    <source>
        <strain evidence="4 5">Neff</strain>
    </source>
</reference>
<gene>
    <name evidence="4" type="ORF">ACA1_061350</name>
</gene>
<feature type="transmembrane region" description="Helical" evidence="2">
    <location>
        <begin position="438"/>
        <end position="459"/>
    </location>
</feature>
<dbReference type="VEuPathDB" id="AmoebaDB:ACA1_061350"/>
<dbReference type="GeneID" id="14917971"/>
<dbReference type="OrthoDB" id="2427554at2759"/>
<dbReference type="InterPro" id="IPR002123">
    <property type="entry name" value="Plipid/glycerol_acylTrfase"/>
</dbReference>
<dbReference type="PANTHER" id="PTHR31605">
    <property type="entry name" value="GLYCEROL-3-PHOSPHATE O-ACYLTRANSFERASE 1"/>
    <property type="match status" value="1"/>
</dbReference>
<dbReference type="GO" id="GO:0004366">
    <property type="term" value="F:glycerol-3-phosphate O-acyltransferase activity"/>
    <property type="evidence" value="ECO:0007669"/>
    <property type="project" value="TreeGrafter"/>
</dbReference>
<dbReference type="InterPro" id="IPR052744">
    <property type="entry name" value="GPAT/DAPAT"/>
</dbReference>
<dbReference type="GO" id="GO:0008654">
    <property type="term" value="P:phospholipid biosynthetic process"/>
    <property type="evidence" value="ECO:0007669"/>
    <property type="project" value="TreeGrafter"/>
</dbReference>
<feature type="transmembrane region" description="Helical" evidence="2">
    <location>
        <begin position="465"/>
        <end position="483"/>
    </location>
</feature>
<keyword evidence="4" id="KW-0808">Transferase</keyword>
<dbReference type="Pfam" id="PF01553">
    <property type="entry name" value="Acyltransferase"/>
    <property type="match status" value="1"/>
</dbReference>
<proteinExistence type="predicted"/>
<feature type="domain" description="Phospholipid/glycerol acyltransferase" evidence="3">
    <location>
        <begin position="40"/>
        <end position="233"/>
    </location>
</feature>
<feature type="coiled-coil region" evidence="1">
    <location>
        <begin position="499"/>
        <end position="526"/>
    </location>
</feature>
<dbReference type="PANTHER" id="PTHR31605:SF0">
    <property type="entry name" value="GLYCEROL-3-PHOSPHATE O-ACYLTRANSFERASE 1"/>
    <property type="match status" value="1"/>
</dbReference>
<evidence type="ECO:0000313" key="5">
    <source>
        <dbReference type="Proteomes" id="UP000011083"/>
    </source>
</evidence>
<dbReference type="CDD" id="cd07992">
    <property type="entry name" value="LPLAT_AAK14816-like"/>
    <property type="match status" value="1"/>
</dbReference>
<evidence type="ECO:0000256" key="2">
    <source>
        <dbReference type="SAM" id="Phobius"/>
    </source>
</evidence>
<dbReference type="SUPFAM" id="SSF69593">
    <property type="entry name" value="Glycerol-3-phosphate (1)-acyltransferase"/>
    <property type="match status" value="2"/>
</dbReference>
<dbReference type="SMART" id="SM00563">
    <property type="entry name" value="PlsC"/>
    <property type="match status" value="1"/>
</dbReference>
<keyword evidence="4" id="KW-0012">Acyltransferase</keyword>
<dbReference type="AlphaFoldDB" id="L8GWS1"/>
<dbReference type="RefSeq" id="XP_004339410.1">
    <property type="nucleotide sequence ID" value="XM_004339362.1"/>
</dbReference>
<evidence type="ECO:0000259" key="3">
    <source>
        <dbReference type="SMART" id="SM00563"/>
    </source>
</evidence>